<proteinExistence type="inferred from homology"/>
<reference evidence="13 14" key="1">
    <citation type="submission" date="2019-04" db="EMBL/GenBank/DDBJ databases">
        <title>Comparative genomics and transcriptomics to analyze fruiting body development in filamentous ascomycetes.</title>
        <authorList>
            <consortium name="DOE Joint Genome Institute"/>
            <person name="Lutkenhaus R."/>
            <person name="Traeger S."/>
            <person name="Breuer J."/>
            <person name="Kuo A."/>
            <person name="Lipzen A."/>
            <person name="Pangilinan J."/>
            <person name="Dilworth D."/>
            <person name="Sandor L."/>
            <person name="Poggeler S."/>
            <person name="Barry K."/>
            <person name="Grigoriev I.V."/>
            <person name="Nowrousian M."/>
        </authorList>
    </citation>
    <scope>NUCLEOTIDE SEQUENCE [LARGE SCALE GENOMIC DNA]</scope>
    <source>
        <strain evidence="13 14">CBS 389.68</strain>
    </source>
</reference>
<comment type="similarity">
    <text evidence="3 11">Belongs to the cytochrome c oxidase VIIc family.</text>
</comment>
<accession>A0A4S2N3S2</accession>
<keyword evidence="8 11" id="KW-0496">Mitochondrion</keyword>
<dbReference type="STRING" id="341454.A0A4S2N3S2"/>
<organism evidence="13 14">
    <name type="scientific">Ascodesmis nigricans</name>
    <dbReference type="NCBI Taxonomy" id="341454"/>
    <lineage>
        <taxon>Eukaryota</taxon>
        <taxon>Fungi</taxon>
        <taxon>Dikarya</taxon>
        <taxon>Ascomycota</taxon>
        <taxon>Pezizomycotina</taxon>
        <taxon>Pezizomycetes</taxon>
        <taxon>Pezizales</taxon>
        <taxon>Ascodesmidaceae</taxon>
        <taxon>Ascodesmis</taxon>
    </lineage>
</organism>
<name>A0A4S2N3S2_9PEZI</name>
<dbReference type="PANTHER" id="PTHR13313">
    <property type="entry name" value="CYTOCHROME C OXIDASE SUBUNIT VIIC"/>
    <property type="match status" value="1"/>
</dbReference>
<keyword evidence="7 11" id="KW-1133">Transmembrane helix</keyword>
<evidence type="ECO:0000256" key="7">
    <source>
        <dbReference type="ARBA" id="ARBA00022989"/>
    </source>
</evidence>
<evidence type="ECO:0000256" key="9">
    <source>
        <dbReference type="ARBA" id="ARBA00023136"/>
    </source>
</evidence>
<evidence type="ECO:0000313" key="13">
    <source>
        <dbReference type="EMBL" id="TGZ83791.1"/>
    </source>
</evidence>
<keyword evidence="4 11" id="KW-0812">Transmembrane</keyword>
<sequence>RNFHASAVRQGGYHYPEGPRSNLPFNPMTRFFAVRYIAFCTVGFGLPFGIAVYQLSKNQ</sequence>
<dbReference type="GO" id="GO:0045277">
    <property type="term" value="C:respiratory chain complex IV"/>
    <property type="evidence" value="ECO:0007669"/>
    <property type="project" value="UniProtKB-UniRule"/>
</dbReference>
<evidence type="ECO:0000256" key="8">
    <source>
        <dbReference type="ARBA" id="ARBA00023128"/>
    </source>
</evidence>
<evidence type="ECO:0000256" key="11">
    <source>
        <dbReference type="RuleBase" id="RU368123"/>
    </source>
</evidence>
<comment type="subcellular location">
    <subcellularLocation>
        <location evidence="1 11">Mitochondrion inner membrane</location>
        <topology evidence="1 11">Single-pass membrane protein</topology>
    </subcellularLocation>
</comment>
<evidence type="ECO:0000256" key="5">
    <source>
        <dbReference type="ARBA" id="ARBA00022792"/>
    </source>
</evidence>
<keyword evidence="6 11" id="KW-0809">Transit peptide</keyword>
<evidence type="ECO:0000256" key="10">
    <source>
        <dbReference type="ARBA" id="ARBA00071004"/>
    </source>
</evidence>
<evidence type="ECO:0000313" key="14">
    <source>
        <dbReference type="Proteomes" id="UP000298138"/>
    </source>
</evidence>
<dbReference type="Gene3D" id="4.10.49.10">
    <property type="entry name" value="Cytochrome c oxidase subunit VIIc"/>
    <property type="match status" value="1"/>
</dbReference>
<protein>
    <recommendedName>
        <fullName evidence="10 11">Cytochrome c oxidase subunit 8, mitochondrial</fullName>
    </recommendedName>
    <alternativeName>
        <fullName evidence="11">Cytochrome c oxidase polypeptide VIII</fullName>
    </alternativeName>
</protein>
<evidence type="ECO:0000256" key="1">
    <source>
        <dbReference type="ARBA" id="ARBA00004434"/>
    </source>
</evidence>
<comment type="function">
    <text evidence="11">Component of the cytochrome c oxidase, the last enzyme in the mitochondrial electron transport chain which drives oxidative phosphorylation. The respiratory chain contains 3 multisubunit complexes succinate dehydrogenase (complex II, CII), ubiquinol-cytochrome c oxidoreductase (cytochrome b-c1 complex, complex III, CIII) and cytochrome c oxidase (complex IV, CIV), that cooperate to transfer electrons derived from NADH and succinate to molecular oxygen, creating an electrochemical gradient over the inner membrane that drives transmembrane transport and the ATP synthase. Cytochrome c oxidase is the component of the respiratory chain that catalyzes the reduction of oxygen to water. Electrons originating from reduced cytochrome c in the intermembrane space (IMS) are transferred via the dinuclear copper A center (CU(A)) of subunit 2 and heme A of subunit 1 to the active site in subunit 1, a binuclear center (BNC) formed by heme A3 and copper B (CU(B)). The BNC reduces molecular oxygen to 2 water molecules using 4 electrons from cytochrome c in the IMS and 4 protons from the mitochondrial matrix.</text>
</comment>
<dbReference type="UniPathway" id="UPA00705"/>
<dbReference type="GO" id="GO:0006123">
    <property type="term" value="P:mitochondrial electron transport, cytochrome c to oxygen"/>
    <property type="evidence" value="ECO:0007669"/>
    <property type="project" value="UniProtKB-UniRule"/>
</dbReference>
<evidence type="ECO:0000256" key="2">
    <source>
        <dbReference type="ARBA" id="ARBA00004673"/>
    </source>
</evidence>
<comment type="pathway">
    <text evidence="2 11">Energy metabolism; oxidative phosphorylation.</text>
</comment>
<dbReference type="Pfam" id="PF02935">
    <property type="entry name" value="COX7C"/>
    <property type="match status" value="1"/>
</dbReference>
<dbReference type="PANTHER" id="PTHR13313:SF0">
    <property type="entry name" value="CYTOCHROME C OXIDASE SUBUNIT 7C, MITOCHONDRIAL"/>
    <property type="match status" value="1"/>
</dbReference>
<keyword evidence="5 11" id="KW-0999">Mitochondrion inner membrane</keyword>
<dbReference type="AlphaFoldDB" id="A0A4S2N3S2"/>
<evidence type="ECO:0000256" key="12">
    <source>
        <dbReference type="SAM" id="MobiDB-lite"/>
    </source>
</evidence>
<dbReference type="Proteomes" id="UP000298138">
    <property type="component" value="Unassembled WGS sequence"/>
</dbReference>
<feature type="region of interest" description="Disordered" evidence="12">
    <location>
        <begin position="1"/>
        <end position="21"/>
    </location>
</feature>
<dbReference type="FunFam" id="4.10.49.10:FF:000001">
    <property type="entry name" value="Cytochrome c oxidase subunit 7C"/>
    <property type="match status" value="1"/>
</dbReference>
<evidence type="ECO:0000256" key="3">
    <source>
        <dbReference type="ARBA" id="ARBA00010514"/>
    </source>
</evidence>
<dbReference type="GO" id="GO:0005743">
    <property type="term" value="C:mitochondrial inner membrane"/>
    <property type="evidence" value="ECO:0007669"/>
    <property type="project" value="UniProtKB-SubCell"/>
</dbReference>
<dbReference type="InParanoid" id="A0A4S2N3S2"/>
<feature type="non-terminal residue" evidence="13">
    <location>
        <position position="59"/>
    </location>
</feature>
<keyword evidence="9 11" id="KW-0472">Membrane</keyword>
<dbReference type="InterPro" id="IPR036636">
    <property type="entry name" value="COX7C/Cox8_sf"/>
</dbReference>
<evidence type="ECO:0000256" key="6">
    <source>
        <dbReference type="ARBA" id="ARBA00022946"/>
    </source>
</evidence>
<feature type="transmembrane region" description="Helical" evidence="11">
    <location>
        <begin position="33"/>
        <end position="53"/>
    </location>
</feature>
<dbReference type="EMBL" id="ML220113">
    <property type="protein sequence ID" value="TGZ83791.1"/>
    <property type="molecule type" value="Genomic_DNA"/>
</dbReference>
<comment type="subunit">
    <text evidence="11">Component of the cytochrome c oxidase (complex IV, CIV), a multisubunit enzyme composed of a catalytic core of 3 subunits and several supernumerary subunits. The complex exists as a monomer or a dimer and forms supercomplexes (SCs) in the inner mitochondrial membrane with ubiquinol-cytochrome c oxidoreductase (cytochrome b-c1 complex, complex III, CIII).</text>
</comment>
<keyword evidence="14" id="KW-1185">Reference proteome</keyword>
<gene>
    <name evidence="13" type="ORF">EX30DRAFT_298756</name>
</gene>
<dbReference type="InterPro" id="IPR004202">
    <property type="entry name" value="COX7C/Cox8"/>
</dbReference>
<dbReference type="OrthoDB" id="9974841at2759"/>
<dbReference type="SUPFAM" id="SSF81427">
    <property type="entry name" value="Mitochondrial cytochrome c oxidase subunit VIIc (aka VIIIa)"/>
    <property type="match status" value="1"/>
</dbReference>
<feature type="non-terminal residue" evidence="13">
    <location>
        <position position="1"/>
    </location>
</feature>
<evidence type="ECO:0000256" key="4">
    <source>
        <dbReference type="ARBA" id="ARBA00022692"/>
    </source>
</evidence>